<accession>A0A1N6SGG4</accession>
<evidence type="ECO:0000256" key="1">
    <source>
        <dbReference type="ARBA" id="ARBA00001933"/>
    </source>
</evidence>
<evidence type="ECO:0000313" key="8">
    <source>
        <dbReference type="Proteomes" id="UP000186400"/>
    </source>
</evidence>
<evidence type="ECO:0000313" key="7">
    <source>
        <dbReference type="EMBL" id="SIQ40150.1"/>
    </source>
</evidence>
<sequence length="398" mass="44479">MTNLPNRRGTGAFKWDLAKSGEIPLWVADMDYPVAPGIVEALEERVAHPVFGYTLVPDSYYQAFCRWQLERNHWEISPDHLVAAPGVMPSISLLIEAWTAPGEAVAMFSPVYFPFFEVVEQLQRRVVTVPLGVERTPEGPRQVIDPDRLDQALDQARVLLVCSPHNPGGRVWSRQELETIAEAARRRGVRVISDEIHGDLIFPGERFVPWHALSGADPRDVALQAPSKTFNIAGLPTAMAIIPDAKERQLFLDALHRRKQDLSNILAITAAEAGYSRGASWLEGVCRAVWENRQLLRQDLAREPGVEVYAAEGTFVPWVDCSVRWQNRPDASEQFCLMARREGVWVSQGRQFGPEGEGHLRVNVATSPGILREGLSRLRRTLELFDGQGLRGGRAEGK</sequence>
<name>A0A1N6SGG4_9SPIO</name>
<dbReference type="NCBIfam" id="TIGR04350">
    <property type="entry name" value="C_S_lyase_PatB"/>
    <property type="match status" value="1"/>
</dbReference>
<dbReference type="OrthoDB" id="367386at2"/>
<keyword evidence="8" id="KW-1185">Reference proteome</keyword>
<dbReference type="InterPro" id="IPR015422">
    <property type="entry name" value="PyrdxlP-dep_Trfase_small"/>
</dbReference>
<dbReference type="EMBL" id="FTMS01000008">
    <property type="protein sequence ID" value="SIQ40150.1"/>
    <property type="molecule type" value="Genomic_DNA"/>
</dbReference>
<dbReference type="SUPFAM" id="SSF53383">
    <property type="entry name" value="PLP-dependent transferases"/>
    <property type="match status" value="1"/>
</dbReference>
<dbReference type="GO" id="GO:0030170">
    <property type="term" value="F:pyridoxal phosphate binding"/>
    <property type="evidence" value="ECO:0007669"/>
    <property type="project" value="InterPro"/>
</dbReference>
<dbReference type="PANTHER" id="PTHR43525">
    <property type="entry name" value="PROTEIN MALY"/>
    <property type="match status" value="1"/>
</dbReference>
<dbReference type="InterPro" id="IPR004839">
    <property type="entry name" value="Aminotransferase_I/II_large"/>
</dbReference>
<evidence type="ECO:0000256" key="2">
    <source>
        <dbReference type="ARBA" id="ARBA00012224"/>
    </source>
</evidence>
<dbReference type="InterPro" id="IPR051798">
    <property type="entry name" value="Class-II_PLP-Dep_Aminotrans"/>
</dbReference>
<dbReference type="Proteomes" id="UP000186400">
    <property type="component" value="Unassembled WGS sequence"/>
</dbReference>
<dbReference type="InterPro" id="IPR015424">
    <property type="entry name" value="PyrdxlP-dep_Trfase"/>
</dbReference>
<keyword evidence="3" id="KW-0663">Pyridoxal phosphate</keyword>
<protein>
    <recommendedName>
        <fullName evidence="2">cysteine-S-conjugate beta-lyase</fullName>
        <ecNumber evidence="2">4.4.1.13</ecNumber>
    </recommendedName>
</protein>
<dbReference type="Gene3D" id="3.90.1150.10">
    <property type="entry name" value="Aspartate Aminotransferase, domain 1"/>
    <property type="match status" value="1"/>
</dbReference>
<dbReference type="InterPro" id="IPR027619">
    <property type="entry name" value="C-S_lyase_PatB-like"/>
</dbReference>
<organism evidence="7 8">
    <name type="scientific">Alkalispirochaeta americana</name>
    <dbReference type="NCBI Taxonomy" id="159291"/>
    <lineage>
        <taxon>Bacteria</taxon>
        <taxon>Pseudomonadati</taxon>
        <taxon>Spirochaetota</taxon>
        <taxon>Spirochaetia</taxon>
        <taxon>Spirochaetales</taxon>
        <taxon>Spirochaetaceae</taxon>
        <taxon>Alkalispirochaeta</taxon>
    </lineage>
</organism>
<comment type="cofactor">
    <cofactor evidence="1">
        <name>pyridoxal 5'-phosphate</name>
        <dbReference type="ChEBI" id="CHEBI:597326"/>
    </cofactor>
</comment>
<feature type="domain" description="Aminotransferase class I/classII large" evidence="6">
    <location>
        <begin position="38"/>
        <end position="377"/>
    </location>
</feature>
<comment type="similarity">
    <text evidence="5">Belongs to the class-II pyridoxal-phosphate-dependent aminotransferase family. MalY/PatB cystathionine beta-lyase subfamily.</text>
</comment>
<dbReference type="CDD" id="cd00609">
    <property type="entry name" value="AAT_like"/>
    <property type="match status" value="1"/>
</dbReference>
<dbReference type="Gene3D" id="3.40.640.10">
    <property type="entry name" value="Type I PLP-dependent aspartate aminotransferase-like (Major domain)"/>
    <property type="match status" value="1"/>
</dbReference>
<reference evidence="7 8" key="1">
    <citation type="submission" date="2017-01" db="EMBL/GenBank/DDBJ databases">
        <authorList>
            <person name="Mah S.A."/>
            <person name="Swanson W.J."/>
            <person name="Moy G.W."/>
            <person name="Vacquier V.D."/>
        </authorList>
    </citation>
    <scope>NUCLEOTIDE SEQUENCE [LARGE SCALE GENOMIC DNA]</scope>
    <source>
        <strain evidence="7 8">ASpG1</strain>
    </source>
</reference>
<evidence type="ECO:0000259" key="6">
    <source>
        <dbReference type="Pfam" id="PF00155"/>
    </source>
</evidence>
<proteinExistence type="inferred from homology"/>
<evidence type="ECO:0000256" key="5">
    <source>
        <dbReference type="ARBA" id="ARBA00037974"/>
    </source>
</evidence>
<dbReference type="GO" id="GO:0047804">
    <property type="term" value="F:cysteine-S-conjugate beta-lyase activity"/>
    <property type="evidence" value="ECO:0007669"/>
    <property type="project" value="UniProtKB-EC"/>
</dbReference>
<dbReference type="PANTHER" id="PTHR43525:SF1">
    <property type="entry name" value="PROTEIN MALY"/>
    <property type="match status" value="1"/>
</dbReference>
<evidence type="ECO:0000256" key="3">
    <source>
        <dbReference type="ARBA" id="ARBA00022898"/>
    </source>
</evidence>
<dbReference type="InterPro" id="IPR015421">
    <property type="entry name" value="PyrdxlP-dep_Trfase_major"/>
</dbReference>
<keyword evidence="4 7" id="KW-0456">Lyase</keyword>
<dbReference type="AlphaFoldDB" id="A0A1N6SGG4"/>
<evidence type="ECO:0000256" key="4">
    <source>
        <dbReference type="ARBA" id="ARBA00023239"/>
    </source>
</evidence>
<dbReference type="Pfam" id="PF00155">
    <property type="entry name" value="Aminotran_1_2"/>
    <property type="match status" value="1"/>
</dbReference>
<gene>
    <name evidence="7" type="ORF">SAMN05920897_10872</name>
</gene>
<dbReference type="STRING" id="159291.SAMN05920897_10872"/>
<dbReference type="EC" id="4.4.1.13" evidence="2"/>